<evidence type="ECO:0000313" key="2">
    <source>
        <dbReference type="Proteomes" id="UP000193498"/>
    </source>
</evidence>
<organism evidence="1 2">
    <name type="scientific">Basidiobolus meristosporus CBS 931.73</name>
    <dbReference type="NCBI Taxonomy" id="1314790"/>
    <lineage>
        <taxon>Eukaryota</taxon>
        <taxon>Fungi</taxon>
        <taxon>Fungi incertae sedis</taxon>
        <taxon>Zoopagomycota</taxon>
        <taxon>Entomophthoromycotina</taxon>
        <taxon>Basidiobolomycetes</taxon>
        <taxon>Basidiobolales</taxon>
        <taxon>Basidiobolaceae</taxon>
        <taxon>Basidiobolus</taxon>
    </lineage>
</organism>
<accession>A0A1Y1Z277</accession>
<sequence length="159" mass="17763">MYRIYSAPIYNISQLRRDVTMVPGKCSIKSTCGSNPCITDSLQGLMRVIGLYGWVNTVLIRAYFSNLYLLVATPRVSGRSNRFTPRAWALQAGETCSGGDGCFYAKPLMQIRLGLRNEKHASPGRLRPRAVVPWTMMDLQVAHPCLIPDRSPGEGLSWR</sequence>
<proteinExistence type="predicted"/>
<dbReference type="Proteomes" id="UP000193498">
    <property type="component" value="Unassembled WGS sequence"/>
</dbReference>
<dbReference type="EMBL" id="MCFE01000035">
    <property type="protein sequence ID" value="ORY04401.1"/>
    <property type="molecule type" value="Genomic_DNA"/>
</dbReference>
<gene>
    <name evidence="1" type="ORF">K493DRAFT_54543</name>
</gene>
<protein>
    <submittedName>
        <fullName evidence="1">Uncharacterized protein</fullName>
    </submittedName>
</protein>
<keyword evidence="2" id="KW-1185">Reference proteome</keyword>
<comment type="caution">
    <text evidence="1">The sequence shown here is derived from an EMBL/GenBank/DDBJ whole genome shotgun (WGS) entry which is preliminary data.</text>
</comment>
<dbReference type="InParanoid" id="A0A1Y1Z277"/>
<name>A0A1Y1Z277_9FUNG</name>
<dbReference type="AlphaFoldDB" id="A0A1Y1Z277"/>
<reference evidence="1 2" key="1">
    <citation type="submission" date="2016-07" db="EMBL/GenBank/DDBJ databases">
        <title>Pervasive Adenine N6-methylation of Active Genes in Fungi.</title>
        <authorList>
            <consortium name="DOE Joint Genome Institute"/>
            <person name="Mondo S.J."/>
            <person name="Dannebaum R.O."/>
            <person name="Kuo R.C."/>
            <person name="Labutti K."/>
            <person name="Haridas S."/>
            <person name="Kuo A."/>
            <person name="Salamov A."/>
            <person name="Ahrendt S.R."/>
            <person name="Lipzen A."/>
            <person name="Sullivan W."/>
            <person name="Andreopoulos W.B."/>
            <person name="Clum A."/>
            <person name="Lindquist E."/>
            <person name="Daum C."/>
            <person name="Ramamoorthy G.K."/>
            <person name="Gryganskyi A."/>
            <person name="Culley D."/>
            <person name="Magnuson J.K."/>
            <person name="James T.Y."/>
            <person name="O'Malley M.A."/>
            <person name="Stajich J.E."/>
            <person name="Spatafora J.W."/>
            <person name="Visel A."/>
            <person name="Grigoriev I.V."/>
        </authorList>
    </citation>
    <scope>NUCLEOTIDE SEQUENCE [LARGE SCALE GENOMIC DNA]</scope>
    <source>
        <strain evidence="1 2">CBS 931.73</strain>
    </source>
</reference>
<evidence type="ECO:0000313" key="1">
    <source>
        <dbReference type="EMBL" id="ORY04401.1"/>
    </source>
</evidence>